<dbReference type="EMBL" id="FRAC01000051">
    <property type="protein sequence ID" value="SHL75795.1"/>
    <property type="molecule type" value="Genomic_DNA"/>
</dbReference>
<keyword evidence="5" id="KW-0808">Transferase</keyword>
<dbReference type="CDD" id="cd06225">
    <property type="entry name" value="HAMP"/>
    <property type="match status" value="1"/>
</dbReference>
<keyword evidence="8" id="KW-0812">Transmembrane</keyword>
<accession>A0A1M7D8L0</accession>
<evidence type="ECO:0000256" key="7">
    <source>
        <dbReference type="ARBA" id="ARBA00023012"/>
    </source>
</evidence>
<keyword evidence="4" id="KW-0597">Phosphoprotein</keyword>
<dbReference type="InterPro" id="IPR050640">
    <property type="entry name" value="Bact_2-comp_sensor_kinase"/>
</dbReference>
<name>A0A1M7D8L0_9FIRM</name>
<dbReference type="PANTHER" id="PTHR34220:SF7">
    <property type="entry name" value="SENSOR HISTIDINE KINASE YPDA"/>
    <property type="match status" value="1"/>
</dbReference>
<gene>
    <name evidence="11" type="ORF">SAMN02745136_05635</name>
</gene>
<dbReference type="OrthoDB" id="9809348at2"/>
<dbReference type="PANTHER" id="PTHR34220">
    <property type="entry name" value="SENSOR HISTIDINE KINASE YPDA"/>
    <property type="match status" value="1"/>
</dbReference>
<protein>
    <recommendedName>
        <fullName evidence="3">histidine kinase</fullName>
        <ecNumber evidence="3">2.7.13.3</ecNumber>
    </recommendedName>
</protein>
<evidence type="ECO:0000313" key="12">
    <source>
        <dbReference type="Proteomes" id="UP000184386"/>
    </source>
</evidence>
<dbReference type="SUPFAM" id="SSF158472">
    <property type="entry name" value="HAMP domain-like"/>
    <property type="match status" value="1"/>
</dbReference>
<dbReference type="SUPFAM" id="SSF55874">
    <property type="entry name" value="ATPase domain of HSP90 chaperone/DNA topoisomerase II/histidine kinase"/>
    <property type="match status" value="1"/>
</dbReference>
<dbReference type="PROSITE" id="PS50109">
    <property type="entry name" value="HIS_KIN"/>
    <property type="match status" value="1"/>
</dbReference>
<dbReference type="EC" id="2.7.13.3" evidence="3"/>
<keyword evidence="6 11" id="KW-0418">Kinase</keyword>
<keyword evidence="12" id="KW-1185">Reference proteome</keyword>
<dbReference type="InterPro" id="IPR005467">
    <property type="entry name" value="His_kinase_dom"/>
</dbReference>
<comment type="subcellular location">
    <subcellularLocation>
        <location evidence="2">Membrane</location>
    </subcellularLocation>
</comment>
<evidence type="ECO:0000256" key="1">
    <source>
        <dbReference type="ARBA" id="ARBA00000085"/>
    </source>
</evidence>
<dbReference type="InterPro" id="IPR003594">
    <property type="entry name" value="HATPase_dom"/>
</dbReference>
<evidence type="ECO:0000256" key="8">
    <source>
        <dbReference type="SAM" id="Phobius"/>
    </source>
</evidence>
<dbReference type="Gene3D" id="3.30.565.10">
    <property type="entry name" value="Histidine kinase-like ATPase, C-terminal domain"/>
    <property type="match status" value="1"/>
</dbReference>
<comment type="catalytic activity">
    <reaction evidence="1">
        <text>ATP + protein L-histidine = ADP + protein N-phospho-L-histidine.</text>
        <dbReference type="EC" id="2.7.13.3"/>
    </reaction>
</comment>
<sequence length="591" mass="67316">MRYKKRLFQFLNRIPLWTQLFVMTIFVISITILVILVNNYSRNRNTILKTEVTTSNQLLNLETENLEKYIQDLVYFSVQPCYDTRLSQILSLTAPIDVWQKSYMKNQIRAYYYSRNDLISYNIYLIHQKIEFRRNAKAQKIADASQLSASDREVFSQCEKGDNVVILPSDSDKAFIDFYHSIIRIKDRKPIAIVNFTVDKTYVDSINRNHNNNGEFICILNKDNRLLYSGNTGRINAGSQSLLTEIEEKAGREYSIMSVENEPFIVTTSESDAYHLKLVSFTPLSVVDTAINRSFQISFLMGVIVWGIAVLLITILIRLTTNPLSTLARNLRNVGNGDFTSTVDIGGNREIANLSYDFNYMTKHIDELIKKNYISEINEKTSRLIALEAQLNPHFLYNTLQVISTEALINDQPRIHLMITSLASILRYTIKGGDFVSLFSEMEYVNHYILLQKMRLEEKLNVFIENDETGMDILIPKISIQTLVENSILHGMGKNGDAIHISITARLQEEFLSVTVADDGCGISPDYLSTLKEEFDKNTISHGNSGIGLINLNSRLKLLYSGKANIQISSEEGSYTSITMLIPAIKEVSDV</sequence>
<dbReference type="InterPro" id="IPR036890">
    <property type="entry name" value="HATPase_C_sf"/>
</dbReference>
<dbReference type="Proteomes" id="UP000184386">
    <property type="component" value="Unassembled WGS sequence"/>
</dbReference>
<dbReference type="GO" id="GO:0000155">
    <property type="term" value="F:phosphorelay sensor kinase activity"/>
    <property type="evidence" value="ECO:0007669"/>
    <property type="project" value="InterPro"/>
</dbReference>
<keyword evidence="7" id="KW-0902">Two-component regulatory system</keyword>
<dbReference type="Pfam" id="PF06580">
    <property type="entry name" value="His_kinase"/>
    <property type="match status" value="1"/>
</dbReference>
<dbReference type="SMART" id="SM00304">
    <property type="entry name" value="HAMP"/>
    <property type="match status" value="1"/>
</dbReference>
<dbReference type="InterPro" id="IPR010559">
    <property type="entry name" value="Sig_transdc_His_kin_internal"/>
</dbReference>
<feature type="transmembrane region" description="Helical" evidence="8">
    <location>
        <begin position="297"/>
        <end position="319"/>
    </location>
</feature>
<evidence type="ECO:0000256" key="5">
    <source>
        <dbReference type="ARBA" id="ARBA00022679"/>
    </source>
</evidence>
<dbReference type="Pfam" id="PF00672">
    <property type="entry name" value="HAMP"/>
    <property type="match status" value="1"/>
</dbReference>
<evidence type="ECO:0000259" key="10">
    <source>
        <dbReference type="PROSITE" id="PS50885"/>
    </source>
</evidence>
<evidence type="ECO:0000256" key="4">
    <source>
        <dbReference type="ARBA" id="ARBA00022553"/>
    </source>
</evidence>
<evidence type="ECO:0000256" key="6">
    <source>
        <dbReference type="ARBA" id="ARBA00022777"/>
    </source>
</evidence>
<evidence type="ECO:0000259" key="9">
    <source>
        <dbReference type="PROSITE" id="PS50109"/>
    </source>
</evidence>
<dbReference type="RefSeq" id="WP_073280508.1">
    <property type="nucleotide sequence ID" value="NZ_FRAC01000051.1"/>
</dbReference>
<feature type="transmembrane region" description="Helical" evidence="8">
    <location>
        <begin position="20"/>
        <end position="40"/>
    </location>
</feature>
<reference evidence="11 12" key="1">
    <citation type="submission" date="2016-11" db="EMBL/GenBank/DDBJ databases">
        <authorList>
            <person name="Jaros S."/>
            <person name="Januszkiewicz K."/>
            <person name="Wedrychowicz H."/>
        </authorList>
    </citation>
    <scope>NUCLEOTIDE SEQUENCE [LARGE SCALE GENOMIC DNA]</scope>
    <source>
        <strain evidence="11 12">DSM 15929</strain>
    </source>
</reference>
<evidence type="ECO:0000256" key="3">
    <source>
        <dbReference type="ARBA" id="ARBA00012438"/>
    </source>
</evidence>
<keyword evidence="8" id="KW-1133">Transmembrane helix</keyword>
<proteinExistence type="predicted"/>
<feature type="domain" description="HAMP" evidence="10">
    <location>
        <begin position="318"/>
        <end position="370"/>
    </location>
</feature>
<dbReference type="AlphaFoldDB" id="A0A1M7D8L0"/>
<dbReference type="InterPro" id="IPR003660">
    <property type="entry name" value="HAMP_dom"/>
</dbReference>
<feature type="domain" description="Histidine kinase" evidence="9">
    <location>
        <begin position="480"/>
        <end position="586"/>
    </location>
</feature>
<dbReference type="Pfam" id="PF02518">
    <property type="entry name" value="HATPase_c"/>
    <property type="match status" value="1"/>
</dbReference>
<evidence type="ECO:0000256" key="2">
    <source>
        <dbReference type="ARBA" id="ARBA00004370"/>
    </source>
</evidence>
<keyword evidence="8" id="KW-0472">Membrane</keyword>
<evidence type="ECO:0000313" key="11">
    <source>
        <dbReference type="EMBL" id="SHL75795.1"/>
    </source>
</evidence>
<dbReference type="GO" id="GO:0016020">
    <property type="term" value="C:membrane"/>
    <property type="evidence" value="ECO:0007669"/>
    <property type="project" value="UniProtKB-SubCell"/>
</dbReference>
<dbReference type="PROSITE" id="PS50885">
    <property type="entry name" value="HAMP"/>
    <property type="match status" value="1"/>
</dbReference>
<dbReference type="Gene3D" id="6.10.340.10">
    <property type="match status" value="1"/>
</dbReference>
<dbReference type="STRING" id="1121322.SAMN02745136_05635"/>
<organism evidence="11 12">
    <name type="scientific">Anaerocolumna jejuensis DSM 15929</name>
    <dbReference type="NCBI Taxonomy" id="1121322"/>
    <lineage>
        <taxon>Bacteria</taxon>
        <taxon>Bacillati</taxon>
        <taxon>Bacillota</taxon>
        <taxon>Clostridia</taxon>
        <taxon>Lachnospirales</taxon>
        <taxon>Lachnospiraceae</taxon>
        <taxon>Anaerocolumna</taxon>
    </lineage>
</organism>